<sequence>MSDKQKSHQSTIHSPSIPPGYKQTEVGVIPEDWEVKHLKKISPVQSVGLVINPSSYFDDKGTVPILVGSNISENNINWESAKRISDASNKLIPSSQLTAGDIVTVRVGEPGTTAVVPPELNGCNCASMMIVRKHESFDSAWLSYMMNSRVGLKQVEHVQYGTAQKQFNISDAIHFRYPVPSLTEQKAIAKALSDADDFIESLEQLIAKKRHIKQGAMQELLTGKKRLPGFSGEWEVKKLGDLFDFSGGFTASRDQLSTNGYLYLHYGDIHTSNKTFIDVKSDGHEIPRLEVSLKRVSPSSLLNDGDIVFVDASEDDEGTSKHVVIINEDMIPFISGLHTIVAKGKYNELDHTYQRFCFQTNDIKRQFRFFAVGTKVSGISKTNITRITLPVPSLSEQTAIASILSDMDAEIDALEAKLIKARQIKQGMMHNLLTGRIRLV</sequence>
<dbReference type="Gene3D" id="3.90.220.20">
    <property type="entry name" value="DNA methylase specificity domains"/>
    <property type="match status" value="2"/>
</dbReference>
<dbReference type="InterPro" id="IPR000055">
    <property type="entry name" value="Restrct_endonuc_typeI_TRD"/>
</dbReference>
<dbReference type="PANTHER" id="PTHR30408:SF12">
    <property type="entry name" value="TYPE I RESTRICTION ENZYME MJAVIII SPECIFICITY SUBUNIT"/>
    <property type="match status" value="1"/>
</dbReference>
<evidence type="ECO:0000256" key="2">
    <source>
        <dbReference type="ARBA" id="ARBA00022747"/>
    </source>
</evidence>
<proteinExistence type="inferred from homology"/>
<evidence type="ECO:0000256" key="1">
    <source>
        <dbReference type="ARBA" id="ARBA00010923"/>
    </source>
</evidence>
<evidence type="ECO:0000313" key="6">
    <source>
        <dbReference type="EMBL" id="PZN85671.1"/>
    </source>
</evidence>
<keyword evidence="3" id="KW-0238">DNA-binding</keyword>
<evidence type="ECO:0000259" key="5">
    <source>
        <dbReference type="Pfam" id="PF01420"/>
    </source>
</evidence>
<dbReference type="InterPro" id="IPR044946">
    <property type="entry name" value="Restrct_endonuc_typeI_TRD_sf"/>
</dbReference>
<comment type="similarity">
    <text evidence="1">Belongs to the type-I restriction system S methylase family.</text>
</comment>
<dbReference type="AlphaFoldDB" id="A0A2W4RP11"/>
<dbReference type="SUPFAM" id="SSF116734">
    <property type="entry name" value="DNA methylase specificity domain"/>
    <property type="match status" value="2"/>
</dbReference>
<accession>A0A2W4RP11</accession>
<dbReference type="Gene3D" id="1.10.287.1120">
    <property type="entry name" value="Bipartite methylase S protein"/>
    <property type="match status" value="1"/>
</dbReference>
<gene>
    <name evidence="6" type="ORF">DM484_01365</name>
</gene>
<organism evidence="6 7">
    <name type="scientific">Candidatus Methylumidiphilus alinenensis</name>
    <dbReference type="NCBI Taxonomy" id="2202197"/>
    <lineage>
        <taxon>Bacteria</taxon>
        <taxon>Pseudomonadati</taxon>
        <taxon>Pseudomonadota</taxon>
        <taxon>Gammaproteobacteria</taxon>
        <taxon>Methylococcales</taxon>
        <taxon>Candidatus Methylumidiphilus</taxon>
    </lineage>
</organism>
<dbReference type="EMBL" id="QJPH01000113">
    <property type="protein sequence ID" value="PZN85671.1"/>
    <property type="molecule type" value="Genomic_DNA"/>
</dbReference>
<dbReference type="Pfam" id="PF01420">
    <property type="entry name" value="Methylase_S"/>
    <property type="match status" value="2"/>
</dbReference>
<dbReference type="PANTHER" id="PTHR30408">
    <property type="entry name" value="TYPE-1 RESTRICTION ENZYME ECOKI SPECIFICITY PROTEIN"/>
    <property type="match status" value="1"/>
</dbReference>
<reference evidence="6 7" key="1">
    <citation type="journal article" date="2018" name="Aquat. Microb. Ecol.">
        <title>Gammaproteobacterial methanotrophs dominate.</title>
        <authorList>
            <person name="Rissanen A.J."/>
            <person name="Saarenheimo J."/>
            <person name="Tiirola M."/>
            <person name="Peura S."/>
            <person name="Aalto S.L."/>
            <person name="Karvinen A."/>
            <person name="Nykanen H."/>
        </authorList>
    </citation>
    <scope>NUCLEOTIDE SEQUENCE [LARGE SCALE GENOMIC DNA]</scope>
    <source>
        <strain evidence="6">AMbin10</strain>
    </source>
</reference>
<evidence type="ECO:0000256" key="3">
    <source>
        <dbReference type="ARBA" id="ARBA00023125"/>
    </source>
</evidence>
<evidence type="ECO:0000313" key="7">
    <source>
        <dbReference type="Proteomes" id="UP000249396"/>
    </source>
</evidence>
<dbReference type="Proteomes" id="UP000249396">
    <property type="component" value="Unassembled WGS sequence"/>
</dbReference>
<keyword evidence="2" id="KW-0680">Restriction system</keyword>
<feature type="region of interest" description="Disordered" evidence="4">
    <location>
        <begin position="1"/>
        <end position="23"/>
    </location>
</feature>
<name>A0A2W4RP11_9GAMM</name>
<dbReference type="GO" id="GO:0003677">
    <property type="term" value="F:DNA binding"/>
    <property type="evidence" value="ECO:0007669"/>
    <property type="project" value="UniProtKB-KW"/>
</dbReference>
<comment type="caution">
    <text evidence="6">The sequence shown here is derived from an EMBL/GenBank/DDBJ whole genome shotgun (WGS) entry which is preliminary data.</text>
</comment>
<protein>
    <recommendedName>
        <fullName evidence="5">Type I restriction modification DNA specificity domain-containing protein</fullName>
    </recommendedName>
</protein>
<dbReference type="GO" id="GO:0009307">
    <property type="term" value="P:DNA restriction-modification system"/>
    <property type="evidence" value="ECO:0007669"/>
    <property type="project" value="UniProtKB-KW"/>
</dbReference>
<feature type="domain" description="Type I restriction modification DNA specificity" evidence="5">
    <location>
        <begin position="30"/>
        <end position="207"/>
    </location>
</feature>
<evidence type="ECO:0000256" key="4">
    <source>
        <dbReference type="SAM" id="MobiDB-lite"/>
    </source>
</evidence>
<feature type="domain" description="Type I restriction modification DNA specificity" evidence="5">
    <location>
        <begin position="233"/>
        <end position="419"/>
    </location>
</feature>
<dbReference type="InterPro" id="IPR052021">
    <property type="entry name" value="Type-I_RS_S_subunit"/>
</dbReference>